<evidence type="ECO:0000313" key="3">
    <source>
        <dbReference type="EMBL" id="QFS48366.1"/>
    </source>
</evidence>
<dbReference type="GO" id="GO:0003677">
    <property type="term" value="F:DNA binding"/>
    <property type="evidence" value="ECO:0007669"/>
    <property type="project" value="UniProtKB-KW"/>
</dbReference>
<keyword evidence="1" id="KW-0238">DNA-binding</keyword>
<dbReference type="NCBIfam" id="NF040570">
    <property type="entry name" value="guided_TnpB"/>
    <property type="match status" value="1"/>
</dbReference>
<name>A0A5P8W840_9NOSO</name>
<dbReference type="PROSITE" id="PS00028">
    <property type="entry name" value="ZINC_FINGER_C2H2_1"/>
    <property type="match status" value="1"/>
</dbReference>
<reference evidence="3 4" key="1">
    <citation type="submission" date="2019-10" db="EMBL/GenBank/DDBJ databases">
        <title>Genomic and transcriptomic insights into the perfect genentic adaptation of a filamentous nitrogen-fixing cyanobacterium to rice fields.</title>
        <authorList>
            <person name="Chen Z."/>
        </authorList>
    </citation>
    <scope>NUCLEOTIDE SEQUENCE [LARGE SCALE GENOMIC DNA]</scope>
    <source>
        <strain evidence="3">CCNUC1</strain>
    </source>
</reference>
<evidence type="ECO:0000259" key="2">
    <source>
        <dbReference type="PROSITE" id="PS00028"/>
    </source>
</evidence>
<dbReference type="KEGG" id="nsh:GXM_05858"/>
<dbReference type="EMBL" id="CP045226">
    <property type="protein sequence ID" value="QFS48366.1"/>
    <property type="molecule type" value="Genomic_DNA"/>
</dbReference>
<dbReference type="Pfam" id="PF07282">
    <property type="entry name" value="Cas12f1-like_TNB"/>
    <property type="match status" value="1"/>
</dbReference>
<dbReference type="InterPro" id="IPR013087">
    <property type="entry name" value="Znf_C2H2_type"/>
</dbReference>
<evidence type="ECO:0000313" key="4">
    <source>
        <dbReference type="Proteomes" id="UP000326678"/>
    </source>
</evidence>
<keyword evidence="4" id="KW-1185">Reference proteome</keyword>
<protein>
    <submittedName>
        <fullName evidence="3">Putative transposase</fullName>
    </submittedName>
</protein>
<dbReference type="InterPro" id="IPR010095">
    <property type="entry name" value="Cas12f1-like_TNB"/>
</dbReference>
<accession>A0A5P8W840</accession>
<evidence type="ECO:0000256" key="1">
    <source>
        <dbReference type="ARBA" id="ARBA00023125"/>
    </source>
</evidence>
<sequence length="103" mass="11439">MVKNHRLAKSISDVSWSLFREWVEYFGKVFGVVTIAVPPHYTSQNCSNCGEVVKKTLSTRTHVCPHCGHTQDRDWNAARNILEKALSTAGHVGTNGAIRSVET</sequence>
<feature type="domain" description="C2H2-type" evidence="2">
    <location>
        <begin position="46"/>
        <end position="66"/>
    </location>
</feature>
<dbReference type="Proteomes" id="UP000326678">
    <property type="component" value="Chromosome Gxm1"/>
</dbReference>
<dbReference type="AlphaFoldDB" id="A0A5P8W840"/>
<organism evidence="3 4">
    <name type="scientific">Nostoc sphaeroides CCNUC1</name>
    <dbReference type="NCBI Taxonomy" id="2653204"/>
    <lineage>
        <taxon>Bacteria</taxon>
        <taxon>Bacillati</taxon>
        <taxon>Cyanobacteriota</taxon>
        <taxon>Cyanophyceae</taxon>
        <taxon>Nostocales</taxon>
        <taxon>Nostocaceae</taxon>
        <taxon>Nostoc</taxon>
    </lineage>
</organism>
<gene>
    <name evidence="3" type="ORF">GXM_05858</name>
</gene>
<proteinExistence type="predicted"/>